<comment type="caution">
    <text evidence="2">The sequence shown here is derived from an EMBL/GenBank/DDBJ whole genome shotgun (WGS) entry which is preliminary data.</text>
</comment>
<evidence type="ECO:0000256" key="1">
    <source>
        <dbReference type="SAM" id="Phobius"/>
    </source>
</evidence>
<dbReference type="STRING" id="52694.ACWI_00950"/>
<feature type="transmembrane region" description="Helical" evidence="1">
    <location>
        <begin position="147"/>
        <end position="173"/>
    </location>
</feature>
<evidence type="ECO:0008006" key="4">
    <source>
        <dbReference type="Google" id="ProtNLM"/>
    </source>
</evidence>
<keyword evidence="1" id="KW-1133">Transmembrane helix</keyword>
<dbReference type="Proteomes" id="UP000176244">
    <property type="component" value="Unassembled WGS sequence"/>
</dbReference>
<accession>A0A1F2PL88</accession>
<evidence type="ECO:0000313" key="2">
    <source>
        <dbReference type="EMBL" id="OFV72189.1"/>
    </source>
</evidence>
<keyword evidence="1" id="KW-0472">Membrane</keyword>
<sequence length="254" mass="28043">MKLHAIYKYQLADHRNAVLIFCAVILAVMALVPMQITFSSDILTTNQSSQIAGLDMAPAVFLFVCGLNAFKENFLFALQNGISRKSLFVNRIYVAVTLAVTMALFSLLLLALGKLIDSPSSGIAYSSLLSMIYQSTGTIQFSGLSEYLISFLFLTVLFIAAQALGYFITVALYRMDKKQKISYIVGFYIIVFVVLPLIDMFISGQISTILLKFLDMAMGVSAHNPFIGMFSLLIFSMIATGSTWVLIRKIGIKN</sequence>
<feature type="transmembrane region" description="Helical" evidence="1">
    <location>
        <begin position="185"/>
        <end position="206"/>
    </location>
</feature>
<proteinExistence type="predicted"/>
<feature type="transmembrane region" description="Helical" evidence="1">
    <location>
        <begin position="50"/>
        <end position="70"/>
    </location>
</feature>
<feature type="transmembrane region" description="Helical" evidence="1">
    <location>
        <begin position="91"/>
        <end position="112"/>
    </location>
</feature>
<feature type="transmembrane region" description="Helical" evidence="1">
    <location>
        <begin position="226"/>
        <end position="247"/>
    </location>
</feature>
<feature type="transmembrane region" description="Helical" evidence="1">
    <location>
        <begin position="17"/>
        <end position="38"/>
    </location>
</feature>
<reference evidence="2 3" key="1">
    <citation type="submission" date="2015-09" db="EMBL/GenBank/DDBJ databases">
        <title>Genome sequence of Acetobacterium wieringae DSM 1911.</title>
        <authorList>
            <person name="Poehlein A."/>
            <person name="Bengelsdorf F.R."/>
            <person name="Schiel-Bengelsdorf B."/>
            <person name="Duerre P."/>
            <person name="Daniel R."/>
        </authorList>
    </citation>
    <scope>NUCLEOTIDE SEQUENCE [LARGE SCALE GENOMIC DNA]</scope>
    <source>
        <strain evidence="2 3">DSM 1911</strain>
    </source>
</reference>
<dbReference type="AlphaFoldDB" id="A0A1F2PL88"/>
<dbReference type="EMBL" id="LKEU01000010">
    <property type="protein sequence ID" value="OFV72189.1"/>
    <property type="molecule type" value="Genomic_DNA"/>
</dbReference>
<dbReference type="RefSeq" id="WP_070369487.1">
    <property type="nucleotide sequence ID" value="NZ_LKEU01000010.1"/>
</dbReference>
<dbReference type="OrthoDB" id="1852297at2"/>
<protein>
    <recommendedName>
        <fullName evidence="4">ABC-2 family transporter protein</fullName>
    </recommendedName>
</protein>
<gene>
    <name evidence="2" type="ORF">ACWI_00950</name>
</gene>
<name>A0A1F2PL88_9FIRM</name>
<keyword evidence="1" id="KW-0812">Transmembrane</keyword>
<evidence type="ECO:0000313" key="3">
    <source>
        <dbReference type="Proteomes" id="UP000176244"/>
    </source>
</evidence>
<organism evidence="2 3">
    <name type="scientific">Acetobacterium wieringae</name>
    <dbReference type="NCBI Taxonomy" id="52694"/>
    <lineage>
        <taxon>Bacteria</taxon>
        <taxon>Bacillati</taxon>
        <taxon>Bacillota</taxon>
        <taxon>Clostridia</taxon>
        <taxon>Eubacteriales</taxon>
        <taxon>Eubacteriaceae</taxon>
        <taxon>Acetobacterium</taxon>
    </lineage>
</organism>